<dbReference type="SUPFAM" id="SSF63451">
    <property type="entry name" value="LEM domain"/>
    <property type="match status" value="2"/>
</dbReference>
<feature type="region of interest" description="Disordered" evidence="8">
    <location>
        <begin position="142"/>
        <end position="204"/>
    </location>
</feature>
<dbReference type="Gene3D" id="1.10.720.40">
    <property type="match status" value="2"/>
</dbReference>
<evidence type="ECO:0000313" key="13">
    <source>
        <dbReference type="Proteomes" id="UP001295444"/>
    </source>
</evidence>
<name>A0AAD1RSA5_PELCU</name>
<proteinExistence type="inferred from homology"/>
<dbReference type="InterPro" id="IPR003887">
    <property type="entry name" value="LEM_dom"/>
</dbReference>
<feature type="domain" description="LEM" evidence="10">
    <location>
        <begin position="91"/>
        <end position="135"/>
    </location>
</feature>
<comment type="subcellular location">
    <subcellularLocation>
        <location evidence="1">Nucleus</location>
    </subcellularLocation>
</comment>
<protein>
    <submittedName>
        <fullName evidence="12">Thymopoietin isoform X1</fullName>
    </submittedName>
</protein>
<evidence type="ECO:0000256" key="3">
    <source>
        <dbReference type="ARBA" id="ARBA00022481"/>
    </source>
</evidence>
<keyword evidence="13" id="KW-1185">Reference proteome</keyword>
<dbReference type="PROSITE" id="PS50954">
    <property type="entry name" value="LEM"/>
    <property type="match status" value="1"/>
</dbReference>
<dbReference type="Proteomes" id="UP001295444">
    <property type="component" value="Chromosome 03"/>
</dbReference>
<dbReference type="CDD" id="cd12940">
    <property type="entry name" value="LEM_LAP2_LEMD1"/>
    <property type="match status" value="1"/>
</dbReference>
<dbReference type="FunFam" id="1.10.720.40:FF:000002">
    <property type="entry name" value="Thymopoietin isoform alpha"/>
    <property type="match status" value="1"/>
</dbReference>
<feature type="transmembrane region" description="Helical" evidence="9">
    <location>
        <begin position="445"/>
        <end position="465"/>
    </location>
</feature>
<feature type="compositionally biased region" description="Basic residues" evidence="8">
    <location>
        <begin position="68"/>
        <end position="78"/>
    </location>
</feature>
<dbReference type="Pfam" id="PF08198">
    <property type="entry name" value="Thymopoietin"/>
    <property type="match status" value="1"/>
</dbReference>
<evidence type="ECO:0000256" key="8">
    <source>
        <dbReference type="SAM" id="MobiDB-lite"/>
    </source>
</evidence>
<keyword evidence="6" id="KW-0238">DNA-binding</keyword>
<feature type="compositionally biased region" description="Basic and acidic residues" evidence="8">
    <location>
        <begin position="79"/>
        <end position="92"/>
    </location>
</feature>
<dbReference type="Pfam" id="PF03020">
    <property type="entry name" value="LEM"/>
    <property type="match status" value="1"/>
</dbReference>
<evidence type="ECO:0000259" key="10">
    <source>
        <dbReference type="PROSITE" id="PS50954"/>
    </source>
</evidence>
<dbReference type="InterPro" id="IPR013146">
    <property type="entry name" value="LEM-like_dom"/>
</dbReference>
<evidence type="ECO:0000256" key="2">
    <source>
        <dbReference type="ARBA" id="ARBA00007744"/>
    </source>
</evidence>
<dbReference type="SMART" id="SM00540">
    <property type="entry name" value="LEM"/>
    <property type="match status" value="1"/>
</dbReference>
<dbReference type="PANTHER" id="PTHR12019:SF9">
    <property type="entry name" value="THYMOPOIETIN"/>
    <property type="match status" value="1"/>
</dbReference>
<dbReference type="GO" id="GO:0005635">
    <property type="term" value="C:nuclear envelope"/>
    <property type="evidence" value="ECO:0007669"/>
    <property type="project" value="UniProtKB-ARBA"/>
</dbReference>
<evidence type="ECO:0000256" key="6">
    <source>
        <dbReference type="ARBA" id="ARBA00023125"/>
    </source>
</evidence>
<dbReference type="PROSITE" id="PS50955">
    <property type="entry name" value="LEM_LIKE"/>
    <property type="match status" value="1"/>
</dbReference>
<feature type="compositionally biased region" description="Polar residues" evidence="8">
    <location>
        <begin position="150"/>
        <end position="159"/>
    </location>
</feature>
<evidence type="ECO:0000256" key="7">
    <source>
        <dbReference type="ARBA" id="ARBA00023242"/>
    </source>
</evidence>
<feature type="region of interest" description="Disordered" evidence="8">
    <location>
        <begin position="48"/>
        <end position="96"/>
    </location>
</feature>
<feature type="compositionally biased region" description="Basic and acidic residues" evidence="8">
    <location>
        <begin position="160"/>
        <end position="184"/>
    </location>
</feature>
<sequence length="488" mass="55242">MPEFLEDPSVLTKEKLKTELLANNVSLPSGDQRKDVYVQLYLKHLTAKNRSTPEFSSDDERESTPLRGRGRPPGRKATKKTDKPRAEEKDNLDVTELSNEALKNELVKYGVAPGPIIGSTRKVYEQRLLKLKEQASIAAPSPLVADMSSAGDNKQNGNTDSEHYSDNEDEPKIDMTFEKREPLRSKQKAQVTVRSRRTEMTETIEDTDGIPELNVKRSNRSPPVEFTAEVEELFTNDLSTSEDVVNEPAWTPGPLKSGRVQALSKEITRVSRRTPRKRDVTADSLPFDADITETTSKTETITTASNQIPAYTAYEHFESRQVHNQVPQTFKHKETLLSVNEYSDLSRRTPKKQLMSEKVVEKTFEEKITEKDILKEMFPHEVLTPTGISASCRRPIRGAAGRPLSLKDYKIDESYTKYVSSKYTPVVEVKTPSVNVKSRRSIPMWIKILLFVIVAVFAFLVYQAMETNEGNPFSNILKKQLESSKTEN</sequence>
<dbReference type="GO" id="GO:0003677">
    <property type="term" value="F:DNA binding"/>
    <property type="evidence" value="ECO:0007669"/>
    <property type="project" value="UniProtKB-KW"/>
</dbReference>
<keyword evidence="3" id="KW-0488">Methylation</keyword>
<evidence type="ECO:0000313" key="12">
    <source>
        <dbReference type="EMBL" id="CAH2277614.1"/>
    </source>
</evidence>
<dbReference type="SMART" id="SM01261">
    <property type="entry name" value="Thymopoietin"/>
    <property type="match status" value="1"/>
</dbReference>
<evidence type="ECO:0000256" key="1">
    <source>
        <dbReference type="ARBA" id="ARBA00004123"/>
    </source>
</evidence>
<evidence type="ECO:0000256" key="9">
    <source>
        <dbReference type="SAM" id="Phobius"/>
    </source>
</evidence>
<evidence type="ECO:0000256" key="4">
    <source>
        <dbReference type="ARBA" id="ARBA00022553"/>
    </source>
</evidence>
<keyword evidence="7" id="KW-0539">Nucleus</keyword>
<keyword evidence="4" id="KW-0597">Phosphoprotein</keyword>
<organism evidence="12 13">
    <name type="scientific">Pelobates cultripes</name>
    <name type="common">Western spadefoot toad</name>
    <dbReference type="NCBI Taxonomy" id="61616"/>
    <lineage>
        <taxon>Eukaryota</taxon>
        <taxon>Metazoa</taxon>
        <taxon>Chordata</taxon>
        <taxon>Craniata</taxon>
        <taxon>Vertebrata</taxon>
        <taxon>Euteleostomi</taxon>
        <taxon>Amphibia</taxon>
        <taxon>Batrachia</taxon>
        <taxon>Anura</taxon>
        <taxon>Pelobatoidea</taxon>
        <taxon>Pelobatidae</taxon>
        <taxon>Pelobates</taxon>
    </lineage>
</organism>
<dbReference type="CDD" id="cd12935">
    <property type="entry name" value="LEM_like"/>
    <property type="match status" value="1"/>
</dbReference>
<dbReference type="InterPro" id="IPR011015">
    <property type="entry name" value="LEM/LEM-like_dom_sf"/>
</dbReference>
<reference evidence="12" key="1">
    <citation type="submission" date="2022-03" db="EMBL/GenBank/DDBJ databases">
        <authorList>
            <person name="Alioto T."/>
            <person name="Alioto T."/>
            <person name="Gomez Garrido J."/>
        </authorList>
    </citation>
    <scope>NUCLEOTIDE SEQUENCE</scope>
</reference>
<feature type="domain" description="LEM-like" evidence="11">
    <location>
        <begin position="5"/>
        <end position="48"/>
    </location>
</feature>
<dbReference type="InterPro" id="IPR051656">
    <property type="entry name" value="LEM_domain"/>
</dbReference>
<comment type="similarity">
    <text evidence="2">Belongs to the LEM family.</text>
</comment>
<dbReference type="FunFam" id="1.10.720.40:FF:000001">
    <property type="entry name" value="LEM domain containing 2, isoform CRA_a"/>
    <property type="match status" value="1"/>
</dbReference>
<dbReference type="AlphaFoldDB" id="A0AAD1RSA5"/>
<gene>
    <name evidence="12" type="ORF">PECUL_23A015511</name>
</gene>
<evidence type="ECO:0000259" key="11">
    <source>
        <dbReference type="PROSITE" id="PS50955"/>
    </source>
</evidence>
<accession>A0AAD1RSA5</accession>
<keyword evidence="5" id="KW-0007">Acetylation</keyword>
<keyword evidence="9" id="KW-0472">Membrane</keyword>
<keyword evidence="9" id="KW-0812">Transmembrane</keyword>
<dbReference type="PANTHER" id="PTHR12019">
    <property type="entry name" value="LAMINA-ASSOCIATED POLYPEPTIDE THYMOPOIETIN"/>
    <property type="match status" value="1"/>
</dbReference>
<keyword evidence="9" id="KW-1133">Transmembrane helix</keyword>
<dbReference type="EMBL" id="OW240914">
    <property type="protein sequence ID" value="CAH2277614.1"/>
    <property type="molecule type" value="Genomic_DNA"/>
</dbReference>
<evidence type="ECO:0000256" key="5">
    <source>
        <dbReference type="ARBA" id="ARBA00022990"/>
    </source>
</evidence>